<evidence type="ECO:0000313" key="10">
    <source>
        <dbReference type="EMBL" id="KAJ3499801.1"/>
    </source>
</evidence>
<evidence type="ECO:0000259" key="9">
    <source>
        <dbReference type="Pfam" id="PF20151"/>
    </source>
</evidence>
<evidence type="ECO:0000313" key="11">
    <source>
        <dbReference type="Proteomes" id="UP001148786"/>
    </source>
</evidence>
<evidence type="ECO:0000256" key="5">
    <source>
        <dbReference type="ARBA" id="ARBA00023128"/>
    </source>
</evidence>
<reference evidence="10" key="1">
    <citation type="submission" date="2022-07" db="EMBL/GenBank/DDBJ databases">
        <title>Genome Sequence of Agrocybe chaxingu.</title>
        <authorList>
            <person name="Buettner E."/>
        </authorList>
    </citation>
    <scope>NUCLEOTIDE SEQUENCE</scope>
    <source>
        <strain evidence="10">MP-N11</strain>
    </source>
</reference>
<evidence type="ECO:0000259" key="8">
    <source>
        <dbReference type="Pfam" id="PF01636"/>
    </source>
</evidence>
<feature type="transmembrane region" description="Helical" evidence="7">
    <location>
        <begin position="780"/>
        <end position="801"/>
    </location>
</feature>
<dbReference type="InterPro" id="IPR011009">
    <property type="entry name" value="Kinase-like_dom_sf"/>
</dbReference>
<evidence type="ECO:0000256" key="1">
    <source>
        <dbReference type="ARBA" id="ARBA00004173"/>
    </source>
</evidence>
<evidence type="ECO:0000256" key="3">
    <source>
        <dbReference type="ARBA" id="ARBA00016197"/>
    </source>
</evidence>
<comment type="caution">
    <text evidence="10">The sequence shown here is derived from an EMBL/GenBank/DDBJ whole genome shotgun (WGS) entry which is preliminary data.</text>
</comment>
<dbReference type="InterPro" id="IPR002575">
    <property type="entry name" value="Aminoglycoside_PTrfase"/>
</dbReference>
<dbReference type="Pfam" id="PF01636">
    <property type="entry name" value="APH"/>
    <property type="match status" value="1"/>
</dbReference>
<proteinExistence type="inferred from homology"/>
<comment type="subcellular location">
    <subcellularLocation>
        <location evidence="1">Mitochondrion</location>
    </subcellularLocation>
</comment>
<dbReference type="Pfam" id="PF20151">
    <property type="entry name" value="DUF6533"/>
    <property type="match status" value="1"/>
</dbReference>
<dbReference type="EMBL" id="JANKHO010001723">
    <property type="protein sequence ID" value="KAJ3499801.1"/>
    <property type="molecule type" value="Genomic_DNA"/>
</dbReference>
<keyword evidence="11" id="KW-1185">Reference proteome</keyword>
<keyword evidence="7" id="KW-0472">Membrane</keyword>
<dbReference type="AlphaFoldDB" id="A0A9W8MR91"/>
<keyword evidence="7" id="KW-1133">Transmembrane helix</keyword>
<comment type="similarity">
    <text evidence="2">Belongs to the AIM9 family.</text>
</comment>
<evidence type="ECO:0000256" key="4">
    <source>
        <dbReference type="ARBA" id="ARBA00022946"/>
    </source>
</evidence>
<dbReference type="GO" id="GO:0005739">
    <property type="term" value="C:mitochondrion"/>
    <property type="evidence" value="ECO:0007669"/>
    <property type="project" value="UniProtKB-SubCell"/>
</dbReference>
<keyword evidence="5" id="KW-0496">Mitochondrion</keyword>
<accession>A0A9W8MR91</accession>
<dbReference type="SUPFAM" id="SSF56112">
    <property type="entry name" value="Protein kinase-like (PK-like)"/>
    <property type="match status" value="1"/>
</dbReference>
<sequence length="923" mass="104777">MLRVSALRFRSHFSLPKRQLLSTTASWGMNLPPGTELYEQTDGRWLFNEAQQQEIRRVNFNVSELIRAACAAAGAGSCLSIQKIAEGSFNKIFRLRFDNSQSLIARLPSSRMFGSGVSYAIASEVATMTIAREKLNVHTPRVVAWSKESDTSKDPVGWPYVLMEDVDGVSLDKEWLMPEMRGGPVAELLTQVGNDMHRMTVAPFSQLGSLYFPADLPSAPPLAAPMVLEDLVRVGPIADPLWWRSYHDEPHLDRGPWETLEDYINAAVRLERCAIERHRKDPSSLSYTKSSVEDLVQVEHLLDKVTALAPHLQQAIERASPFPARFMQNVLLHPDIRAQNIMVPKLTAENSETRMEDPVFIDWQGTTVLPLALQWCVPPLAEYEPRLFQQDGRPVLEVHGISEVEWPSDFDELDPSEQEVIRAEHRIATRNVRWIQHFLSVQTYAYLFAFPLQRYLHILTQGILRACADGPHTLRFLLVHMKTVWDEDSESLGPCPYTLESDEVQRFQEEQERVERFDAALSRLVVRLRCTRDGCVEPKDYEASMRELERARLEWNEDTCVICYESPGLPTMANDVTPICYPVRYVLGIRGQEIFEYILNPGTKPSTIIPAAFPLISLGWETTFRRENDDAGLQKCVVSFIHADLGWEHLLTINHEYMYVWKSRFSIMKWLYLVLRYLGLSCQLANHVVTSSLLSKSPIPFSVCATWFAYQSAYIQALNVICETIMIIRVWALWHRSVKVAFILFSAFACEIIVMVYFAVRINLDLEYNDTCLIERTPKTAIGVVLPPILMQCLILGLTLYKRYRNRDSLYPPPLVGLLSRDGFAIFIAVSATFAISLSYSAHVRVLTHSVWSILATLLTIGGSRVVMNMQRLKVPFNARTETSDIQLTSYVATGTALVVTGISPSYFDPPGDIDGMEPEFPS</sequence>
<dbReference type="PANTHER" id="PTHR36091">
    <property type="entry name" value="ALTERED INHERITANCE OF MITOCHONDRIA PROTEIN 9, MITOCHONDRIAL"/>
    <property type="match status" value="1"/>
</dbReference>
<evidence type="ECO:0000256" key="7">
    <source>
        <dbReference type="SAM" id="Phobius"/>
    </source>
</evidence>
<evidence type="ECO:0000256" key="2">
    <source>
        <dbReference type="ARBA" id="ARBA00005543"/>
    </source>
</evidence>
<keyword evidence="4" id="KW-0809">Transit peptide</keyword>
<name>A0A9W8MR91_9AGAR</name>
<organism evidence="10 11">
    <name type="scientific">Agrocybe chaxingu</name>
    <dbReference type="NCBI Taxonomy" id="84603"/>
    <lineage>
        <taxon>Eukaryota</taxon>
        <taxon>Fungi</taxon>
        <taxon>Dikarya</taxon>
        <taxon>Basidiomycota</taxon>
        <taxon>Agaricomycotina</taxon>
        <taxon>Agaricomycetes</taxon>
        <taxon>Agaricomycetidae</taxon>
        <taxon>Agaricales</taxon>
        <taxon>Agaricineae</taxon>
        <taxon>Strophariaceae</taxon>
        <taxon>Agrocybe</taxon>
    </lineage>
</organism>
<feature type="transmembrane region" description="Helical" evidence="7">
    <location>
        <begin position="846"/>
        <end position="867"/>
    </location>
</feature>
<feature type="transmembrane region" description="Helical" evidence="7">
    <location>
        <begin position="888"/>
        <end position="908"/>
    </location>
</feature>
<dbReference type="PANTHER" id="PTHR36091:SF1">
    <property type="entry name" value="ALTERED INHERITANCE OF MITOCHONDRIA PROTEIN 9, MITOCHONDRIAL"/>
    <property type="match status" value="1"/>
</dbReference>
<dbReference type="InterPro" id="IPR051035">
    <property type="entry name" value="Mito_inheritance_9"/>
</dbReference>
<dbReference type="Proteomes" id="UP001148786">
    <property type="component" value="Unassembled WGS sequence"/>
</dbReference>
<feature type="transmembrane region" description="Helical" evidence="7">
    <location>
        <begin position="740"/>
        <end position="760"/>
    </location>
</feature>
<feature type="transmembrane region" description="Helical" evidence="7">
    <location>
        <begin position="822"/>
        <end position="840"/>
    </location>
</feature>
<evidence type="ECO:0000256" key="6">
    <source>
        <dbReference type="ARBA" id="ARBA00031849"/>
    </source>
</evidence>
<protein>
    <recommendedName>
        <fullName evidence="3">Altered inheritance of mitochondria protein 9, mitochondrial</fullName>
    </recommendedName>
    <alternativeName>
        <fullName evidence="6">Found in mitochondrial proteome protein 29</fullName>
    </alternativeName>
</protein>
<dbReference type="InterPro" id="IPR045340">
    <property type="entry name" value="DUF6533"/>
</dbReference>
<gene>
    <name evidence="10" type="ORF">NLJ89_g10059</name>
</gene>
<feature type="transmembrane region" description="Helical" evidence="7">
    <location>
        <begin position="708"/>
        <end position="728"/>
    </location>
</feature>
<feature type="domain" description="Aminoglycoside phosphotransferase" evidence="8">
    <location>
        <begin position="81"/>
        <end position="368"/>
    </location>
</feature>
<keyword evidence="7" id="KW-0812">Transmembrane</keyword>
<dbReference type="OrthoDB" id="2831558at2759"/>
<feature type="domain" description="DUF6533" evidence="9">
    <location>
        <begin position="647"/>
        <end position="680"/>
    </location>
</feature>